<dbReference type="InterPro" id="IPR029063">
    <property type="entry name" value="SAM-dependent_MTases_sf"/>
</dbReference>
<dbReference type="EMBL" id="JBHSZQ010000020">
    <property type="protein sequence ID" value="MFC7126298.1"/>
    <property type="molecule type" value="Genomic_DNA"/>
</dbReference>
<accession>A0ABD5X8M8</accession>
<keyword evidence="2" id="KW-0489">Methyltransferase</keyword>
<reference evidence="2 3" key="1">
    <citation type="journal article" date="2014" name="Int. J. Syst. Evol. Microbiol.">
        <title>Complete genome sequence of Corynebacterium casei LMG S-19264T (=DSM 44701T), isolated from a smear-ripened cheese.</title>
        <authorList>
            <consortium name="US DOE Joint Genome Institute (JGI-PGF)"/>
            <person name="Walter F."/>
            <person name="Albersmeier A."/>
            <person name="Kalinowski J."/>
            <person name="Ruckert C."/>
        </authorList>
    </citation>
    <scope>NUCLEOTIDE SEQUENCE [LARGE SCALE GENOMIC DNA]</scope>
    <source>
        <strain evidence="2 3">CGMCC 4.7215</strain>
    </source>
</reference>
<feature type="domain" description="Methyltransferase type 11" evidence="1">
    <location>
        <begin position="50"/>
        <end position="144"/>
    </location>
</feature>
<dbReference type="Proteomes" id="UP001596414">
    <property type="component" value="Unassembled WGS sequence"/>
</dbReference>
<organism evidence="2 3">
    <name type="scientific">Halovenus rubra</name>
    <dbReference type="NCBI Taxonomy" id="869890"/>
    <lineage>
        <taxon>Archaea</taxon>
        <taxon>Methanobacteriati</taxon>
        <taxon>Methanobacteriota</taxon>
        <taxon>Stenosarchaea group</taxon>
        <taxon>Halobacteria</taxon>
        <taxon>Halobacteriales</taxon>
        <taxon>Haloarculaceae</taxon>
        <taxon>Halovenus</taxon>
    </lineage>
</organism>
<evidence type="ECO:0000259" key="1">
    <source>
        <dbReference type="Pfam" id="PF08241"/>
    </source>
</evidence>
<protein>
    <submittedName>
        <fullName evidence="2">Methyltransferase domain-containing protein</fullName>
    </submittedName>
</protein>
<dbReference type="SUPFAM" id="SSF53335">
    <property type="entry name" value="S-adenosyl-L-methionine-dependent methyltransferases"/>
    <property type="match status" value="1"/>
</dbReference>
<dbReference type="PANTHER" id="PTHR43861">
    <property type="entry name" value="TRANS-ACONITATE 2-METHYLTRANSFERASE-RELATED"/>
    <property type="match status" value="1"/>
</dbReference>
<dbReference type="RefSeq" id="WP_267635851.1">
    <property type="nucleotide sequence ID" value="NZ_JAODIY010000001.1"/>
</dbReference>
<comment type="caution">
    <text evidence="2">The sequence shown here is derived from an EMBL/GenBank/DDBJ whole genome shotgun (WGS) entry which is preliminary data.</text>
</comment>
<name>A0ABD5X8M8_9EURY</name>
<dbReference type="Pfam" id="PF08241">
    <property type="entry name" value="Methyltransf_11"/>
    <property type="match status" value="1"/>
</dbReference>
<dbReference type="InterPro" id="IPR013216">
    <property type="entry name" value="Methyltransf_11"/>
</dbReference>
<keyword evidence="2" id="KW-0808">Transferase</keyword>
<dbReference type="PANTHER" id="PTHR43861:SF1">
    <property type="entry name" value="TRANS-ACONITATE 2-METHYLTRANSFERASE"/>
    <property type="match status" value="1"/>
</dbReference>
<evidence type="ECO:0000313" key="2">
    <source>
        <dbReference type="EMBL" id="MFC7126298.1"/>
    </source>
</evidence>
<proteinExistence type="predicted"/>
<dbReference type="GO" id="GO:0008168">
    <property type="term" value="F:methyltransferase activity"/>
    <property type="evidence" value="ECO:0007669"/>
    <property type="project" value="UniProtKB-KW"/>
</dbReference>
<dbReference type="AlphaFoldDB" id="A0ABD5X8M8"/>
<gene>
    <name evidence="2" type="ORF">ACFQJ7_09665</name>
</gene>
<dbReference type="Gene3D" id="3.40.50.150">
    <property type="entry name" value="Vaccinia Virus protein VP39"/>
    <property type="match status" value="1"/>
</dbReference>
<sequence>MQPTDSPTIEDAYSKLAQTYQSQEESPYCTDLEFPAMTDLLPNIEAKRVLDAGCGHGRYAEWLAEKGGDVVAVDNNTEMLEQARQRLTDDVDIRRGDITEPLEFADDGSFDGVVSGLPLHYVEDWHEAFTEFARLLRPGGFLVFSAQHPVDEYIAFDAENYFETEQEQMTWSAGSDEVDVPFYRRPFSEVINPLIETGFQIDELVEPRPTEGFKEKKPESYEKRLKYPTFLCIRASKSTA</sequence>
<evidence type="ECO:0000313" key="3">
    <source>
        <dbReference type="Proteomes" id="UP001596414"/>
    </source>
</evidence>
<dbReference type="CDD" id="cd02440">
    <property type="entry name" value="AdoMet_MTases"/>
    <property type="match status" value="1"/>
</dbReference>
<dbReference type="GO" id="GO:0032259">
    <property type="term" value="P:methylation"/>
    <property type="evidence" value="ECO:0007669"/>
    <property type="project" value="UniProtKB-KW"/>
</dbReference>